<dbReference type="SUPFAM" id="SSF52058">
    <property type="entry name" value="L domain-like"/>
    <property type="match status" value="1"/>
</dbReference>
<accession>A0A9N8H6P2</accession>
<organism evidence="3 4">
    <name type="scientific">Seminavis robusta</name>
    <dbReference type="NCBI Taxonomy" id="568900"/>
    <lineage>
        <taxon>Eukaryota</taxon>
        <taxon>Sar</taxon>
        <taxon>Stramenopiles</taxon>
        <taxon>Ochrophyta</taxon>
        <taxon>Bacillariophyta</taxon>
        <taxon>Bacillariophyceae</taxon>
        <taxon>Bacillariophycidae</taxon>
        <taxon>Naviculales</taxon>
        <taxon>Naviculaceae</taxon>
        <taxon>Seminavis</taxon>
    </lineage>
</organism>
<keyword evidence="4" id="KW-1185">Reference proteome</keyword>
<feature type="compositionally biased region" description="Pro residues" evidence="1">
    <location>
        <begin position="85"/>
        <end position="95"/>
    </location>
</feature>
<evidence type="ECO:0000256" key="2">
    <source>
        <dbReference type="SAM" id="SignalP"/>
    </source>
</evidence>
<dbReference type="GO" id="GO:0016301">
    <property type="term" value="F:kinase activity"/>
    <property type="evidence" value="ECO:0007669"/>
    <property type="project" value="UniProtKB-KW"/>
</dbReference>
<dbReference type="EMBL" id="CAICTM010000176">
    <property type="protein sequence ID" value="CAB9503813.1"/>
    <property type="molecule type" value="Genomic_DNA"/>
</dbReference>
<name>A0A9N8H6P2_9STRA</name>
<feature type="chain" id="PRO_5040280511" evidence="2">
    <location>
        <begin position="25"/>
        <end position="496"/>
    </location>
</feature>
<gene>
    <name evidence="3" type="ORF">SEMRO_177_G077680.1</name>
</gene>
<evidence type="ECO:0000313" key="3">
    <source>
        <dbReference type="EMBL" id="CAB9503813.1"/>
    </source>
</evidence>
<evidence type="ECO:0000313" key="4">
    <source>
        <dbReference type="Proteomes" id="UP001153069"/>
    </source>
</evidence>
<keyword evidence="2" id="KW-0732">Signal</keyword>
<dbReference type="AlphaFoldDB" id="A0A9N8H6P2"/>
<feature type="signal peptide" evidence="2">
    <location>
        <begin position="1"/>
        <end position="24"/>
    </location>
</feature>
<dbReference type="PANTHER" id="PTHR48057">
    <property type="entry name" value="LEUCINE-RICH REPEAT SERINE/THREONINE-PROTEIN KINASE 1"/>
    <property type="match status" value="1"/>
</dbReference>
<proteinExistence type="predicted"/>
<dbReference type="Gene3D" id="3.80.10.10">
    <property type="entry name" value="Ribonuclease Inhibitor"/>
    <property type="match status" value="1"/>
</dbReference>
<reference evidence="3" key="1">
    <citation type="submission" date="2020-06" db="EMBL/GenBank/DDBJ databases">
        <authorList>
            <consortium name="Plant Systems Biology data submission"/>
        </authorList>
    </citation>
    <scope>NUCLEOTIDE SEQUENCE</scope>
    <source>
        <strain evidence="3">D6</strain>
    </source>
</reference>
<dbReference type="OrthoDB" id="40427at2759"/>
<sequence>MMTRPTNLCTALVLLSLLGAITESRKVPLGRQRRFDQQGTLQEDEEFWNRWLQRETSLDVDVAYASTNTPTATPPTTLTSSPTVTPSPTPKPTHPPISDTTIVDMIQSTSRFDGLEFEDPESYQSRALDWVVTNTPSDPTAAGFPLSPQKILQRYALACLYYSTFAAPNSITGLSGDVRGWIDATGWLVFPDECSWYQVACNDFGYVTKIELYSNRLTGSLPYELALLQDWLTTLDVYQNILENSGAEGHAWLGELHNLQYLFYGRTFFQNDNGIPSVIGTLTRLKEYDCSYVLYDGPLDGSTFVNLTNLEYMDLSGNRYNSGIPSQLASLPQLQFLYGVHADLTGSLDFVLDMPAIIELWVDNNPIMTGTIPSSIEQVSTLVSLGISNCSLTGTLPPFLGDEFVQFFAHDNALTGTIPAEWGALEDVKRIELHDNLLVGTMPDEVCDLREAFRLVRLTTDCQRQVGTVACDCCTCCGPSCSFLQNTDATAEVSWP</sequence>
<keyword evidence="3" id="KW-0418">Kinase</keyword>
<dbReference type="Proteomes" id="UP001153069">
    <property type="component" value="Unassembled WGS sequence"/>
</dbReference>
<dbReference type="InterPro" id="IPR052595">
    <property type="entry name" value="LRRC69/RLP"/>
</dbReference>
<feature type="region of interest" description="Disordered" evidence="1">
    <location>
        <begin position="66"/>
        <end position="99"/>
    </location>
</feature>
<dbReference type="InterPro" id="IPR032675">
    <property type="entry name" value="LRR_dom_sf"/>
</dbReference>
<dbReference type="Pfam" id="PF00560">
    <property type="entry name" value="LRR_1"/>
    <property type="match status" value="2"/>
</dbReference>
<evidence type="ECO:0000256" key="1">
    <source>
        <dbReference type="SAM" id="MobiDB-lite"/>
    </source>
</evidence>
<keyword evidence="3" id="KW-0675">Receptor</keyword>
<protein>
    <submittedName>
        <fullName evidence="3">Receptor-like kinase</fullName>
    </submittedName>
</protein>
<dbReference type="PANTHER" id="PTHR48057:SF7">
    <property type="entry name" value="LEUCINE-RICH REPEAT SERINE_THREONINE-PROTEIN KINASE 1"/>
    <property type="match status" value="1"/>
</dbReference>
<dbReference type="InterPro" id="IPR001611">
    <property type="entry name" value="Leu-rich_rpt"/>
</dbReference>
<feature type="compositionally biased region" description="Low complexity" evidence="1">
    <location>
        <begin position="66"/>
        <end position="84"/>
    </location>
</feature>
<comment type="caution">
    <text evidence="3">The sequence shown here is derived from an EMBL/GenBank/DDBJ whole genome shotgun (WGS) entry which is preliminary data.</text>
</comment>
<keyword evidence="3" id="KW-0808">Transferase</keyword>